<evidence type="ECO:0000256" key="4">
    <source>
        <dbReference type="RuleBase" id="RU365031"/>
    </source>
</evidence>
<protein>
    <recommendedName>
        <fullName evidence="4">Aminoglycoside N(3)-acetyltransferase</fullName>
        <ecNumber evidence="4">2.3.1.-</ecNumber>
    </recommendedName>
</protein>
<gene>
    <name evidence="5" type="ORF">MOZ60_07600</name>
</gene>
<keyword evidence="6" id="KW-1185">Reference proteome</keyword>
<keyword evidence="4" id="KW-0046">Antibiotic resistance</keyword>
<dbReference type="Proteomes" id="UP001286174">
    <property type="component" value="Unassembled WGS sequence"/>
</dbReference>
<dbReference type="Pfam" id="PF02522">
    <property type="entry name" value="Antibiotic_NAT"/>
    <property type="match status" value="1"/>
</dbReference>
<accession>A0AB35U4D7</accession>
<dbReference type="EC" id="2.3.1.-" evidence="4"/>
<evidence type="ECO:0000256" key="3">
    <source>
        <dbReference type="ARBA" id="ARBA00023315"/>
    </source>
</evidence>
<dbReference type="InterPro" id="IPR003679">
    <property type="entry name" value="Amioglycoside_AcTrfase"/>
</dbReference>
<keyword evidence="2 4" id="KW-0808">Transferase</keyword>
<evidence type="ECO:0000256" key="2">
    <source>
        <dbReference type="ARBA" id="ARBA00022679"/>
    </source>
</evidence>
<dbReference type="PANTHER" id="PTHR11104:SF0">
    <property type="entry name" value="SPBETA PROPHAGE-DERIVED AMINOGLYCOSIDE N(3')-ACETYLTRANSFERASE-LIKE PROTEIN YOKD"/>
    <property type="match status" value="1"/>
</dbReference>
<sequence>MSYAPDHIVNDPVTRETLTAGLKKLGLRDGMIVEVHARLSSFDCVIGGARTVVDALMDIAGENGTIVMPVNCHDNAEPSTWKHPVLQPQSYASVRSAIPPYDPQLSDIPDMGEVAENFRRRKGVIFSQHPRVSYAAWGRYAKLLCNRQSLHFPLAEESPAARMYEMKGFVLLMGCDFDSTTSMHLAEYRTDDRPIRIEGCCMQTDQGPQWKNYLDLDLDSSDFTRVRSELVKKKAVRETVIGGSRIQFFPLAYAVDEATRYFESNSVFELYR</sequence>
<organism evidence="5 6">
    <name type="scientific">Grylomicrobium aquisgranensis</name>
    <dbReference type="NCBI Taxonomy" id="2926318"/>
    <lineage>
        <taxon>Bacteria</taxon>
        <taxon>Bacillati</taxon>
        <taxon>Bacillota</taxon>
        <taxon>Erysipelotrichia</taxon>
        <taxon>Erysipelotrichales</taxon>
        <taxon>Erysipelotrichaceae</taxon>
        <taxon>Grylomicrobium</taxon>
    </lineage>
</organism>
<dbReference type="PANTHER" id="PTHR11104">
    <property type="entry name" value="AMINOGLYCOSIDE N3-ACETYLTRANSFERASE"/>
    <property type="match status" value="1"/>
</dbReference>
<proteinExistence type="inferred from homology"/>
<dbReference type="GO" id="GO:0046677">
    <property type="term" value="P:response to antibiotic"/>
    <property type="evidence" value="ECO:0007669"/>
    <property type="project" value="UniProtKB-KW"/>
</dbReference>
<dbReference type="AlphaFoldDB" id="A0AB35U4D7"/>
<evidence type="ECO:0000313" key="5">
    <source>
        <dbReference type="EMBL" id="MDX8419958.1"/>
    </source>
</evidence>
<keyword evidence="3 4" id="KW-0012">Acyltransferase</keyword>
<reference evidence="5 6" key="1">
    <citation type="submission" date="2022-03" db="EMBL/GenBank/DDBJ databases">
        <title>Novel taxa within the pig intestine.</title>
        <authorList>
            <person name="Wylensek D."/>
            <person name="Bishof K."/>
            <person name="Afrizal A."/>
            <person name="Clavel T."/>
        </authorList>
    </citation>
    <scope>NUCLEOTIDE SEQUENCE [LARGE SCALE GENOMIC DNA]</scope>
    <source>
        <strain evidence="5 6">CLA-KB-P133</strain>
    </source>
</reference>
<comment type="caution">
    <text evidence="5">The sequence shown here is derived from an EMBL/GenBank/DDBJ whole genome shotgun (WGS) entry which is preliminary data.</text>
</comment>
<comment type="similarity">
    <text evidence="1 4">Belongs to the antibiotic N-acetyltransferase family.</text>
</comment>
<name>A0AB35U4D7_9FIRM</name>
<dbReference type="EMBL" id="JALBUR010000018">
    <property type="protein sequence ID" value="MDX8419958.1"/>
    <property type="molecule type" value="Genomic_DNA"/>
</dbReference>
<evidence type="ECO:0000256" key="1">
    <source>
        <dbReference type="ARBA" id="ARBA00006383"/>
    </source>
</evidence>
<dbReference type="SUPFAM" id="SSF110710">
    <property type="entry name" value="TTHA0583/YokD-like"/>
    <property type="match status" value="1"/>
</dbReference>
<evidence type="ECO:0000313" key="6">
    <source>
        <dbReference type="Proteomes" id="UP001286174"/>
    </source>
</evidence>
<dbReference type="InterPro" id="IPR028345">
    <property type="entry name" value="Antibiotic_NAT-like"/>
</dbReference>
<comment type="catalytic activity">
    <reaction evidence="4">
        <text>a 2-deoxystreptamine antibiotic + acetyl-CoA = an N(3)-acetyl-2-deoxystreptamine antibiotic + CoA + H(+)</text>
        <dbReference type="Rhea" id="RHEA:12665"/>
        <dbReference type="ChEBI" id="CHEBI:15378"/>
        <dbReference type="ChEBI" id="CHEBI:57287"/>
        <dbReference type="ChEBI" id="CHEBI:57288"/>
        <dbReference type="ChEBI" id="CHEBI:57921"/>
        <dbReference type="ChEBI" id="CHEBI:77452"/>
        <dbReference type="EC" id="2.3.1.81"/>
    </reaction>
</comment>
<dbReference type="GO" id="GO:0046353">
    <property type="term" value="F:aminoglycoside 3-N-acetyltransferase activity"/>
    <property type="evidence" value="ECO:0007669"/>
    <property type="project" value="UniProtKB-EC"/>
</dbReference>
<dbReference type="RefSeq" id="WP_108776020.1">
    <property type="nucleotide sequence ID" value="NZ_JALBUR010000018.1"/>
</dbReference>